<organism evidence="2 3">
    <name type="scientific">Desulfotomaculum copahuensis</name>
    <dbReference type="NCBI Taxonomy" id="1838280"/>
    <lineage>
        <taxon>Bacteria</taxon>
        <taxon>Bacillati</taxon>
        <taxon>Bacillota</taxon>
        <taxon>Clostridia</taxon>
        <taxon>Eubacteriales</taxon>
        <taxon>Desulfotomaculaceae</taxon>
        <taxon>Desulfotomaculum</taxon>
    </lineage>
</organism>
<dbReference type="OrthoDB" id="1707699at2"/>
<keyword evidence="1" id="KW-1133">Transmembrane helix</keyword>
<feature type="transmembrane region" description="Helical" evidence="1">
    <location>
        <begin position="43"/>
        <end position="65"/>
    </location>
</feature>
<keyword evidence="1" id="KW-0812">Transmembrane</keyword>
<accession>A0A1B7LG97</accession>
<name>A0A1B7LG97_9FIRM</name>
<reference evidence="2 3" key="1">
    <citation type="submission" date="2016-04" db="EMBL/GenBank/DDBJ databases">
        <authorList>
            <person name="Evans L.H."/>
            <person name="Alamgir A."/>
            <person name="Owens N."/>
            <person name="Weber N.D."/>
            <person name="Virtaneva K."/>
            <person name="Barbian K."/>
            <person name="Babar A."/>
            <person name="Rosenke K."/>
        </authorList>
    </citation>
    <scope>NUCLEOTIDE SEQUENCE [LARGE SCALE GENOMIC DNA]</scope>
    <source>
        <strain evidence="2 3">LMa1</strain>
    </source>
</reference>
<proteinExistence type="predicted"/>
<protein>
    <submittedName>
        <fullName evidence="2">Uncharacterized protein</fullName>
    </submittedName>
</protein>
<dbReference type="EMBL" id="LYVF01000085">
    <property type="protein sequence ID" value="OAT84998.1"/>
    <property type="molecule type" value="Genomic_DNA"/>
</dbReference>
<feature type="transmembrane region" description="Helical" evidence="1">
    <location>
        <begin position="14"/>
        <end position="31"/>
    </location>
</feature>
<sequence length="115" mass="12486">MSGIPHEFFTVETLSTFGGLVLFVSLVTTLLKTPVKERWGDWAVRPLAILIALLTELFVTATRGVLNLESVGLAVVNAVLVALAASGSHEYISDPLAQKKRPQDFNLLDNGKRIP</sequence>
<dbReference type="Proteomes" id="UP000078532">
    <property type="component" value="Unassembled WGS sequence"/>
</dbReference>
<evidence type="ECO:0000256" key="1">
    <source>
        <dbReference type="SAM" id="Phobius"/>
    </source>
</evidence>
<keyword evidence="3" id="KW-1185">Reference proteome</keyword>
<keyword evidence="1" id="KW-0472">Membrane</keyword>
<dbReference type="RefSeq" id="WP_066667144.1">
    <property type="nucleotide sequence ID" value="NZ_LYVF01000085.1"/>
</dbReference>
<dbReference type="AlphaFoldDB" id="A0A1B7LG97"/>
<evidence type="ECO:0000313" key="2">
    <source>
        <dbReference type="EMBL" id="OAT84998.1"/>
    </source>
</evidence>
<evidence type="ECO:0000313" key="3">
    <source>
        <dbReference type="Proteomes" id="UP000078532"/>
    </source>
</evidence>
<comment type="caution">
    <text evidence="2">The sequence shown here is derived from an EMBL/GenBank/DDBJ whole genome shotgun (WGS) entry which is preliminary data.</text>
</comment>
<feature type="transmembrane region" description="Helical" evidence="1">
    <location>
        <begin position="71"/>
        <end position="92"/>
    </location>
</feature>
<gene>
    <name evidence="2" type="ORF">A6M21_07160</name>
</gene>